<dbReference type="AlphaFoldDB" id="A0A0K8P290"/>
<dbReference type="SUPFAM" id="SSF54427">
    <property type="entry name" value="NTF2-like"/>
    <property type="match status" value="1"/>
</dbReference>
<evidence type="ECO:0000313" key="2">
    <source>
        <dbReference type="Proteomes" id="UP000037660"/>
    </source>
</evidence>
<dbReference type="OrthoDB" id="6932986at2"/>
<sequence>MDDDLNAATHAACMDVLDRFMAALNAHDAAGMDATMHFPHVRLADGPLRVYECAGSNPMDLFERLRDADGWSHSRWGERRLVQFDANKAHVALDYTRYRGDGSVIGVYASLYTLTCEGGRWGIRMRSSFGP</sequence>
<reference evidence="2" key="1">
    <citation type="submission" date="2015-07" db="EMBL/GenBank/DDBJ databases">
        <title>Discovery of a poly(ethylene terephthalate assimilation.</title>
        <authorList>
            <person name="Yoshida S."/>
            <person name="Hiraga K."/>
            <person name="Takehana T."/>
            <person name="Taniguchi I."/>
            <person name="Yamaji H."/>
            <person name="Maeda Y."/>
            <person name="Toyohara K."/>
            <person name="Miyamoto K."/>
            <person name="Kimura Y."/>
            <person name="Oda K."/>
        </authorList>
    </citation>
    <scope>NUCLEOTIDE SEQUENCE [LARGE SCALE GENOMIC DNA]</scope>
    <source>
        <strain evidence="2">NBRC 110686 / TISTR 2288 / 201-F6</strain>
    </source>
</reference>
<proteinExistence type="predicted"/>
<dbReference type="STRING" id="1547922.ISF6_2573"/>
<evidence type="ECO:0008006" key="3">
    <source>
        <dbReference type="Google" id="ProtNLM"/>
    </source>
</evidence>
<reference evidence="1 2" key="2">
    <citation type="journal article" date="2016" name="Science">
        <title>A bacterium that degrades and assimilates poly(ethylene terephthalate).</title>
        <authorList>
            <person name="Yoshida S."/>
            <person name="Hiraga K."/>
            <person name="Takehana T."/>
            <person name="Taniguchi I."/>
            <person name="Yamaji H."/>
            <person name="Maeda Y."/>
            <person name="Toyohara K."/>
            <person name="Miyamoto K."/>
            <person name="Kimura Y."/>
            <person name="Oda K."/>
        </authorList>
    </citation>
    <scope>NUCLEOTIDE SEQUENCE [LARGE SCALE GENOMIC DNA]</scope>
    <source>
        <strain evidence="2">NBRC 110686 / TISTR 2288 / 201-F6</strain>
    </source>
</reference>
<organism evidence="1 2">
    <name type="scientific">Piscinibacter sakaiensis</name>
    <name type="common">Ideonella sakaiensis</name>
    <dbReference type="NCBI Taxonomy" id="1547922"/>
    <lineage>
        <taxon>Bacteria</taxon>
        <taxon>Pseudomonadati</taxon>
        <taxon>Pseudomonadota</taxon>
        <taxon>Betaproteobacteria</taxon>
        <taxon>Burkholderiales</taxon>
        <taxon>Sphaerotilaceae</taxon>
        <taxon>Piscinibacter</taxon>
    </lineage>
</organism>
<evidence type="ECO:0000313" key="1">
    <source>
        <dbReference type="EMBL" id="GAP36733.1"/>
    </source>
</evidence>
<protein>
    <recommendedName>
        <fullName evidence="3">SnoaL-like domain-containing protein</fullName>
    </recommendedName>
</protein>
<keyword evidence="2" id="KW-1185">Reference proteome</keyword>
<dbReference type="InterPro" id="IPR032710">
    <property type="entry name" value="NTF2-like_dom_sf"/>
</dbReference>
<dbReference type="RefSeq" id="WP_157548953.1">
    <property type="nucleotide sequence ID" value="NZ_BBYR01000038.1"/>
</dbReference>
<accession>A0A0K8P290</accession>
<name>A0A0K8P290_PISS1</name>
<gene>
    <name evidence="1" type="ORF">ISF6_2573</name>
</gene>
<dbReference type="EMBL" id="BBYR01000038">
    <property type="protein sequence ID" value="GAP36733.1"/>
    <property type="molecule type" value="Genomic_DNA"/>
</dbReference>
<comment type="caution">
    <text evidence="1">The sequence shown here is derived from an EMBL/GenBank/DDBJ whole genome shotgun (WGS) entry which is preliminary data.</text>
</comment>
<dbReference type="Proteomes" id="UP000037660">
    <property type="component" value="Unassembled WGS sequence"/>
</dbReference>